<dbReference type="SMART" id="SM01230">
    <property type="entry name" value="Gln-synt_C"/>
    <property type="match status" value="1"/>
</dbReference>
<dbReference type="NCBIfam" id="TIGR03105">
    <property type="entry name" value="gln_synth_III"/>
    <property type="match status" value="1"/>
</dbReference>
<proteinExistence type="predicted"/>
<dbReference type="PANTHER" id="PTHR43785">
    <property type="entry name" value="GAMMA-GLUTAMYLPUTRESCINE SYNTHETASE"/>
    <property type="match status" value="1"/>
</dbReference>
<dbReference type="PANTHER" id="PTHR43785:SF14">
    <property type="entry name" value="GLUTAMINE SYNTHETASE"/>
    <property type="match status" value="1"/>
</dbReference>
<keyword evidence="5" id="KW-0460">Magnesium</keyword>
<keyword evidence="4" id="KW-0067">ATP-binding</keyword>
<dbReference type="GO" id="GO:0004356">
    <property type="term" value="F:glutamine synthetase activity"/>
    <property type="evidence" value="ECO:0007669"/>
    <property type="project" value="UniProtKB-EC"/>
</dbReference>
<dbReference type="EMBL" id="CZRL01000041">
    <property type="protein sequence ID" value="CUS50878.1"/>
    <property type="molecule type" value="Genomic_DNA"/>
</dbReference>
<dbReference type="InterPro" id="IPR008146">
    <property type="entry name" value="Gln_synth_cat_dom"/>
</dbReference>
<dbReference type="Pfam" id="PF00120">
    <property type="entry name" value="Gln-synt_C"/>
    <property type="match status" value="1"/>
</dbReference>
<dbReference type="InterPro" id="IPR014746">
    <property type="entry name" value="Gln_synth/guanido_kin_cat_dom"/>
</dbReference>
<organism evidence="8">
    <name type="scientific">hydrothermal vent metagenome</name>
    <dbReference type="NCBI Taxonomy" id="652676"/>
    <lineage>
        <taxon>unclassified sequences</taxon>
        <taxon>metagenomes</taxon>
        <taxon>ecological metagenomes</taxon>
    </lineage>
</organism>
<evidence type="ECO:0000313" key="8">
    <source>
        <dbReference type="EMBL" id="CUS50878.1"/>
    </source>
</evidence>
<dbReference type="SUPFAM" id="SSF55931">
    <property type="entry name" value="Glutamine synthetase/guanido kinase"/>
    <property type="match status" value="1"/>
</dbReference>
<dbReference type="InterPro" id="IPR017536">
    <property type="entry name" value="Glutamine_synthetase_typeIII"/>
</dbReference>
<dbReference type="PROSITE" id="PS51986">
    <property type="entry name" value="GS_BETA_GRASP"/>
    <property type="match status" value="1"/>
</dbReference>
<reference evidence="8" key="1">
    <citation type="submission" date="2015-10" db="EMBL/GenBank/DDBJ databases">
        <authorList>
            <person name="Gilbert D.G."/>
        </authorList>
    </citation>
    <scope>NUCLEOTIDE SEQUENCE</scope>
</reference>
<protein>
    <submittedName>
        <fullName evidence="8">Glutamine synthetase type I</fullName>
        <ecNumber evidence="8">6.3.1.2</ecNumber>
    </submittedName>
</protein>
<dbReference type="InterPro" id="IPR008147">
    <property type="entry name" value="Gln_synt_N"/>
</dbReference>
<dbReference type="PROSITE" id="PS51987">
    <property type="entry name" value="GS_CATALYTIC"/>
    <property type="match status" value="1"/>
</dbReference>
<evidence type="ECO:0000256" key="3">
    <source>
        <dbReference type="ARBA" id="ARBA00022741"/>
    </source>
</evidence>
<dbReference type="EC" id="6.3.1.2" evidence="8"/>
<dbReference type="SUPFAM" id="SSF54368">
    <property type="entry name" value="Glutamine synthetase, N-terminal domain"/>
    <property type="match status" value="1"/>
</dbReference>
<feature type="domain" description="GS beta-grasp" evidence="6">
    <location>
        <begin position="12"/>
        <end position="94"/>
    </location>
</feature>
<dbReference type="GO" id="GO:0006542">
    <property type="term" value="P:glutamine biosynthetic process"/>
    <property type="evidence" value="ECO:0007669"/>
    <property type="project" value="InterPro"/>
</dbReference>
<evidence type="ECO:0000256" key="5">
    <source>
        <dbReference type="ARBA" id="ARBA00022842"/>
    </source>
</evidence>
<evidence type="ECO:0000256" key="4">
    <source>
        <dbReference type="ARBA" id="ARBA00022840"/>
    </source>
</evidence>
<dbReference type="InterPro" id="IPR036651">
    <property type="entry name" value="Gln_synt_N_sf"/>
</dbReference>
<evidence type="ECO:0000259" key="6">
    <source>
        <dbReference type="PROSITE" id="PS51986"/>
    </source>
</evidence>
<dbReference type="GO" id="GO:0005524">
    <property type="term" value="F:ATP binding"/>
    <property type="evidence" value="ECO:0007669"/>
    <property type="project" value="UniProtKB-KW"/>
</dbReference>
<accession>A0A160TS19</accession>
<dbReference type="Gene3D" id="3.30.590.10">
    <property type="entry name" value="Glutamine synthetase/guanido kinase, catalytic domain"/>
    <property type="match status" value="1"/>
</dbReference>
<sequence>MPTNLSKVATERGIKYFLISFVDLFGSLRSKLVPARAIADMQKNGAGFAGFAAWLDMTPADSDMFSIPDPDSLIQLPWKPEVGWLAGDLAMDGKPVEASPRVALKQQIARAENLGFRMKTGVECEYFLVSADGSSISDLNDTQEKPCYDQSALMRQYDVISEICDSMIELGWGPYQNDHEDANGQFEMNWDYDDALVTADRHVFFKYMVKAITEKHGLRATFMPKPFPNLTGNGCHAHVSVWDKTGQNNLFEDSSDEMGLSTMAYHFLGGVLHNAQALTAIFNPTVNSYKRIDAQVTTSGSTWSPNAVAYGGNNRTHMVRIPDRGRFELRLMDGAANPYLMQAGVLAAGLDGVENERDPGKRLDINMYTEGHKIRGLRRLPANLLDAIRLFEKSKVLRSGLGDALVDSYSKLKYQDWRSYSSAISQWERDHTLDC</sequence>
<dbReference type="PROSITE" id="PS00181">
    <property type="entry name" value="GLNA_ATP"/>
    <property type="match status" value="1"/>
</dbReference>
<name>A0A160TS19_9ZZZZ</name>
<keyword evidence="2 8" id="KW-0436">Ligase</keyword>
<evidence type="ECO:0000256" key="1">
    <source>
        <dbReference type="ARBA" id="ARBA00001946"/>
    </source>
</evidence>
<dbReference type="InterPro" id="IPR027303">
    <property type="entry name" value="Gln_synth_gly_rich_site"/>
</dbReference>
<evidence type="ECO:0000256" key="2">
    <source>
        <dbReference type="ARBA" id="ARBA00022598"/>
    </source>
</evidence>
<comment type="cofactor">
    <cofactor evidence="1">
        <name>Mg(2+)</name>
        <dbReference type="ChEBI" id="CHEBI:18420"/>
    </cofactor>
</comment>
<evidence type="ECO:0000259" key="7">
    <source>
        <dbReference type="PROSITE" id="PS51987"/>
    </source>
</evidence>
<dbReference type="Gene3D" id="3.10.20.70">
    <property type="entry name" value="Glutamine synthetase, N-terminal domain"/>
    <property type="match status" value="1"/>
</dbReference>
<dbReference type="AlphaFoldDB" id="A0A160TS19"/>
<keyword evidence="3" id="KW-0547">Nucleotide-binding</keyword>
<gene>
    <name evidence="8" type="ORF">MGWOODY_XGa553</name>
</gene>
<feature type="domain" description="GS catalytic" evidence="7">
    <location>
        <begin position="100"/>
        <end position="435"/>
    </location>
</feature>